<comment type="caution">
    <text evidence="1">The sequence shown here is derived from an EMBL/GenBank/DDBJ whole genome shotgun (WGS) entry which is preliminary data.</text>
</comment>
<organism evidence="1 2">
    <name type="scientific">Kaistia defluvii</name>
    <dbReference type="NCBI Taxonomy" id="410841"/>
    <lineage>
        <taxon>Bacteria</taxon>
        <taxon>Pseudomonadati</taxon>
        <taxon>Pseudomonadota</taxon>
        <taxon>Alphaproteobacteria</taxon>
        <taxon>Hyphomicrobiales</taxon>
        <taxon>Kaistiaceae</taxon>
        <taxon>Kaistia</taxon>
    </lineage>
</organism>
<gene>
    <name evidence="1" type="ORF">ABIE08_000335</name>
</gene>
<evidence type="ECO:0000313" key="1">
    <source>
        <dbReference type="EMBL" id="MET4632422.1"/>
    </source>
</evidence>
<accession>A0ABV2QTR3</accession>
<dbReference type="Proteomes" id="UP001549321">
    <property type="component" value="Unassembled WGS sequence"/>
</dbReference>
<name>A0ABV2QTR3_9HYPH</name>
<sequence length="147" mass="15889">MADGEKRLPARVAETWNVVFHGSTTISVYKNSLQSNDRMRIPMSLSKSALGLALALLAAPMLLSASPASATSANDFSTSGIDSGPIPDWKVFGFDLSSVPNDTASLAAFKASLSPEMQLAISNRCRYNIAINPFQYSPKVRDFCWAR</sequence>
<proteinExistence type="predicted"/>
<evidence type="ECO:0000313" key="2">
    <source>
        <dbReference type="Proteomes" id="UP001549321"/>
    </source>
</evidence>
<dbReference type="EMBL" id="JBEPSM010000001">
    <property type="protein sequence ID" value="MET4632422.1"/>
    <property type="molecule type" value="Genomic_DNA"/>
</dbReference>
<dbReference type="RefSeq" id="WP_354548238.1">
    <property type="nucleotide sequence ID" value="NZ_JBEPSM010000001.1"/>
</dbReference>
<keyword evidence="2" id="KW-1185">Reference proteome</keyword>
<reference evidence="1 2" key="1">
    <citation type="submission" date="2024-06" db="EMBL/GenBank/DDBJ databases">
        <title>Sorghum-associated microbial communities from plants grown in Nebraska, USA.</title>
        <authorList>
            <person name="Schachtman D."/>
        </authorList>
    </citation>
    <scope>NUCLEOTIDE SEQUENCE [LARGE SCALE GENOMIC DNA]</scope>
    <source>
        <strain evidence="1 2">3207</strain>
    </source>
</reference>
<protein>
    <submittedName>
        <fullName evidence="1">Uncharacterized protein</fullName>
    </submittedName>
</protein>